<protein>
    <submittedName>
        <fullName evidence="6">LysR family transcriptional regulator</fullName>
    </submittedName>
</protein>
<dbReference type="GO" id="GO:0003677">
    <property type="term" value="F:DNA binding"/>
    <property type="evidence" value="ECO:0007669"/>
    <property type="project" value="UniProtKB-KW"/>
</dbReference>
<gene>
    <name evidence="6" type="ORF">GCM10008957_38750</name>
</gene>
<dbReference type="RefSeq" id="WP_189092158.1">
    <property type="nucleotide sequence ID" value="NZ_BMQL01000030.1"/>
</dbReference>
<evidence type="ECO:0000256" key="3">
    <source>
        <dbReference type="ARBA" id="ARBA00023125"/>
    </source>
</evidence>
<dbReference type="FunFam" id="1.10.10.10:FF:000001">
    <property type="entry name" value="LysR family transcriptional regulator"/>
    <property type="match status" value="1"/>
</dbReference>
<dbReference type="AlphaFoldDB" id="A0A918F9W3"/>
<reference evidence="6" key="2">
    <citation type="submission" date="2020-09" db="EMBL/GenBank/DDBJ databases">
        <authorList>
            <person name="Sun Q."/>
            <person name="Ohkuma M."/>
        </authorList>
    </citation>
    <scope>NUCLEOTIDE SEQUENCE</scope>
    <source>
        <strain evidence="6">JCM 31311</strain>
    </source>
</reference>
<sequence length="302" mass="33733">MEFKQLRLFVAVAEERNFTRAAQRSHLTQPALTQRIHQLEEELGVPLFHRTTRGAELTEAGQSLLEDARHVLSYVEQSLRRARQAGGVDDSVLHVAWEFTEYGSVPPLPQVFRRLNDIHARVVSDTRELPGTAQVQALLRGEIDVGFLCERFLEDTLGWWPLLTDTFQAVLPEQHPLATLPEVPLAALASEPFLLHRADLGGRERGSLIDHCQRAGFTPQVVYQGMQLHPILAMIAAGRGVGLLRSAVLAMHRPVGVIHRPLAGEPLRWTLGLTWRRESPPPIARVMLAAARAVVPQPRPPR</sequence>
<dbReference type="Gene3D" id="1.10.10.10">
    <property type="entry name" value="Winged helix-like DNA-binding domain superfamily/Winged helix DNA-binding domain"/>
    <property type="match status" value="1"/>
</dbReference>
<comment type="similarity">
    <text evidence="1">Belongs to the LysR transcriptional regulatory family.</text>
</comment>
<dbReference type="PRINTS" id="PR00039">
    <property type="entry name" value="HTHLYSR"/>
</dbReference>
<dbReference type="Pfam" id="PF00126">
    <property type="entry name" value="HTH_1"/>
    <property type="match status" value="1"/>
</dbReference>
<evidence type="ECO:0000256" key="4">
    <source>
        <dbReference type="ARBA" id="ARBA00023163"/>
    </source>
</evidence>
<keyword evidence="7" id="KW-1185">Reference proteome</keyword>
<dbReference type="GO" id="GO:0003700">
    <property type="term" value="F:DNA-binding transcription factor activity"/>
    <property type="evidence" value="ECO:0007669"/>
    <property type="project" value="InterPro"/>
</dbReference>
<dbReference type="EMBL" id="BMQL01000030">
    <property type="protein sequence ID" value="GGR23070.1"/>
    <property type="molecule type" value="Genomic_DNA"/>
</dbReference>
<dbReference type="InterPro" id="IPR005119">
    <property type="entry name" value="LysR_subst-bd"/>
</dbReference>
<comment type="caution">
    <text evidence="6">The sequence shown here is derived from an EMBL/GenBank/DDBJ whole genome shotgun (WGS) entry which is preliminary data.</text>
</comment>
<dbReference type="CDD" id="cd08414">
    <property type="entry name" value="PBP2_LTTR_aromatics_like"/>
    <property type="match status" value="1"/>
</dbReference>
<keyword evidence="4" id="KW-0804">Transcription</keyword>
<reference evidence="6" key="1">
    <citation type="journal article" date="2014" name="Int. J. Syst. Evol. Microbiol.">
        <title>Complete genome sequence of Corynebacterium casei LMG S-19264T (=DSM 44701T), isolated from a smear-ripened cheese.</title>
        <authorList>
            <consortium name="US DOE Joint Genome Institute (JGI-PGF)"/>
            <person name="Walter F."/>
            <person name="Albersmeier A."/>
            <person name="Kalinowski J."/>
            <person name="Ruckert C."/>
        </authorList>
    </citation>
    <scope>NUCLEOTIDE SEQUENCE</scope>
    <source>
        <strain evidence="6">JCM 31311</strain>
    </source>
</reference>
<proteinExistence type="inferred from homology"/>
<dbReference type="SUPFAM" id="SSF46785">
    <property type="entry name" value="Winged helix' DNA-binding domain"/>
    <property type="match status" value="1"/>
</dbReference>
<dbReference type="GO" id="GO:0032993">
    <property type="term" value="C:protein-DNA complex"/>
    <property type="evidence" value="ECO:0007669"/>
    <property type="project" value="TreeGrafter"/>
</dbReference>
<dbReference type="Proteomes" id="UP000603865">
    <property type="component" value="Unassembled WGS sequence"/>
</dbReference>
<dbReference type="Gene3D" id="3.40.190.10">
    <property type="entry name" value="Periplasmic binding protein-like II"/>
    <property type="match status" value="2"/>
</dbReference>
<dbReference type="PANTHER" id="PTHR30346:SF0">
    <property type="entry name" value="HCA OPERON TRANSCRIPTIONAL ACTIVATOR HCAR"/>
    <property type="match status" value="1"/>
</dbReference>
<name>A0A918F9W3_9DEIO</name>
<dbReference type="SUPFAM" id="SSF53850">
    <property type="entry name" value="Periplasmic binding protein-like II"/>
    <property type="match status" value="1"/>
</dbReference>
<evidence type="ECO:0000256" key="1">
    <source>
        <dbReference type="ARBA" id="ARBA00009437"/>
    </source>
</evidence>
<dbReference type="PANTHER" id="PTHR30346">
    <property type="entry name" value="TRANSCRIPTIONAL DUAL REGULATOR HCAR-RELATED"/>
    <property type="match status" value="1"/>
</dbReference>
<dbReference type="Pfam" id="PF03466">
    <property type="entry name" value="LysR_substrate"/>
    <property type="match status" value="1"/>
</dbReference>
<evidence type="ECO:0000313" key="7">
    <source>
        <dbReference type="Proteomes" id="UP000603865"/>
    </source>
</evidence>
<dbReference type="InterPro" id="IPR000847">
    <property type="entry name" value="LysR_HTH_N"/>
</dbReference>
<accession>A0A918F9W3</accession>
<evidence type="ECO:0000256" key="2">
    <source>
        <dbReference type="ARBA" id="ARBA00023015"/>
    </source>
</evidence>
<dbReference type="InterPro" id="IPR036390">
    <property type="entry name" value="WH_DNA-bd_sf"/>
</dbReference>
<feature type="domain" description="HTH lysR-type" evidence="5">
    <location>
        <begin position="1"/>
        <end position="58"/>
    </location>
</feature>
<organism evidence="6 7">
    <name type="scientific">Deinococcus ruber</name>
    <dbReference type="NCBI Taxonomy" id="1848197"/>
    <lineage>
        <taxon>Bacteria</taxon>
        <taxon>Thermotogati</taxon>
        <taxon>Deinococcota</taxon>
        <taxon>Deinococci</taxon>
        <taxon>Deinococcales</taxon>
        <taxon>Deinococcaceae</taxon>
        <taxon>Deinococcus</taxon>
    </lineage>
</organism>
<evidence type="ECO:0000313" key="6">
    <source>
        <dbReference type="EMBL" id="GGR23070.1"/>
    </source>
</evidence>
<keyword evidence="2" id="KW-0805">Transcription regulation</keyword>
<dbReference type="PROSITE" id="PS50931">
    <property type="entry name" value="HTH_LYSR"/>
    <property type="match status" value="1"/>
</dbReference>
<evidence type="ECO:0000259" key="5">
    <source>
        <dbReference type="PROSITE" id="PS50931"/>
    </source>
</evidence>
<dbReference type="InterPro" id="IPR036388">
    <property type="entry name" value="WH-like_DNA-bd_sf"/>
</dbReference>
<keyword evidence="3" id="KW-0238">DNA-binding</keyword>